<dbReference type="AlphaFoldDB" id="A0AAE0EVS5"/>
<protein>
    <submittedName>
        <fullName evidence="1">Uncharacterized protein</fullName>
    </submittedName>
</protein>
<evidence type="ECO:0000313" key="2">
    <source>
        <dbReference type="Proteomes" id="UP001190700"/>
    </source>
</evidence>
<gene>
    <name evidence="1" type="ORF">CYMTET_47640</name>
</gene>
<keyword evidence="2" id="KW-1185">Reference proteome</keyword>
<organism evidence="1 2">
    <name type="scientific">Cymbomonas tetramitiformis</name>
    <dbReference type="NCBI Taxonomy" id="36881"/>
    <lineage>
        <taxon>Eukaryota</taxon>
        <taxon>Viridiplantae</taxon>
        <taxon>Chlorophyta</taxon>
        <taxon>Pyramimonadophyceae</taxon>
        <taxon>Pyramimonadales</taxon>
        <taxon>Pyramimonadaceae</taxon>
        <taxon>Cymbomonas</taxon>
    </lineage>
</organism>
<dbReference type="EMBL" id="LGRX02033137">
    <property type="protein sequence ID" value="KAK3242678.1"/>
    <property type="molecule type" value="Genomic_DNA"/>
</dbReference>
<name>A0AAE0EVS5_9CHLO</name>
<reference evidence="1 2" key="1">
    <citation type="journal article" date="2015" name="Genome Biol. Evol.">
        <title>Comparative Genomics of a Bacterivorous Green Alga Reveals Evolutionary Causalities and Consequences of Phago-Mixotrophic Mode of Nutrition.</title>
        <authorList>
            <person name="Burns J.A."/>
            <person name="Paasch A."/>
            <person name="Narechania A."/>
            <person name="Kim E."/>
        </authorList>
    </citation>
    <scope>NUCLEOTIDE SEQUENCE [LARGE SCALE GENOMIC DNA]</scope>
    <source>
        <strain evidence="1 2">PLY_AMNH</strain>
    </source>
</reference>
<accession>A0AAE0EVS5</accession>
<dbReference type="Proteomes" id="UP001190700">
    <property type="component" value="Unassembled WGS sequence"/>
</dbReference>
<comment type="caution">
    <text evidence="1">The sequence shown here is derived from an EMBL/GenBank/DDBJ whole genome shotgun (WGS) entry which is preliminary data.</text>
</comment>
<proteinExistence type="predicted"/>
<sequence length="530" mass="58952">MVSDAGNTTTEEEEHRAWNAVMLDELAASSTFCVEGVHYVLRYPGHGIKEQASSVARGHCECKSCTSRAKRYVGDAGPEGALFLANTVTTPSFAQLSAHDQAHIVALRKLAVECCSPTQCPANPTPIIVTEDTYEPPQLGSRGDQQFIHWTIRPDNATAPEKAAHFHKLRHYLSQMDVRLSKLTEPEAVKSVEIMEEERPRLARAGHWASAIRRWTLEAYYMVSQLNRRLNLQSVTSPHIIGLTWDGKFTDDLDLHVITPKGSEVYFGNKEADGCRLDFDANVTEGEAEPCENVSVRPGVYNIYVTNFTKRTRDSPIPFQIVCRTVGKPHQIYPGVGTHEREERDKIHVCAHTLTDEPLSPEDLELSEEAARRASAQAADTDECVGVPASTVATVTSVEDRGMLLVLPEIEKVRTPANTSLAESDSANLANISFQQMLKPVTQARVKKKFLTDNCRQLPSTFTEVVELMKSGKHALSVRLRDHSPEYLVDITTTNAYVRRNNLPAACHFKDKFAPPHRQMEVGNARLDDS</sequence>
<evidence type="ECO:0000313" key="1">
    <source>
        <dbReference type="EMBL" id="KAK3242678.1"/>
    </source>
</evidence>